<keyword evidence="3" id="KW-1185">Reference proteome</keyword>
<gene>
    <name evidence="2" type="ORF">CSOJ01_04744</name>
</gene>
<dbReference type="AlphaFoldDB" id="A0A8H6JII2"/>
<reference evidence="2 3" key="1">
    <citation type="journal article" date="2020" name="Phytopathology">
        <title>Genome Sequence Resources of Colletotrichum truncatum, C. plurivorum, C. musicola, and C. sojae: Four Species Pathogenic to Soybean (Glycine max).</title>
        <authorList>
            <person name="Rogerio F."/>
            <person name="Boufleur T.R."/>
            <person name="Ciampi-Guillardi M."/>
            <person name="Sukno S.A."/>
            <person name="Thon M.R."/>
            <person name="Massola Junior N.S."/>
            <person name="Baroncelli R."/>
        </authorList>
    </citation>
    <scope>NUCLEOTIDE SEQUENCE [LARGE SCALE GENOMIC DNA]</scope>
    <source>
        <strain evidence="2 3">LFN0009</strain>
    </source>
</reference>
<proteinExistence type="predicted"/>
<comment type="caution">
    <text evidence="2">The sequence shown here is derived from an EMBL/GenBank/DDBJ whole genome shotgun (WGS) entry which is preliminary data.</text>
</comment>
<accession>A0A8H6JII2</accession>
<feature type="region of interest" description="Disordered" evidence="1">
    <location>
        <begin position="1"/>
        <end position="20"/>
    </location>
</feature>
<evidence type="ECO:0000256" key="1">
    <source>
        <dbReference type="SAM" id="MobiDB-lite"/>
    </source>
</evidence>
<protein>
    <submittedName>
        <fullName evidence="2">Nudix domain-containing protein</fullName>
    </submittedName>
</protein>
<dbReference type="EMBL" id="WIGN01000055">
    <property type="protein sequence ID" value="KAF6813233.1"/>
    <property type="molecule type" value="Genomic_DNA"/>
</dbReference>
<dbReference type="Proteomes" id="UP000652219">
    <property type="component" value="Unassembled WGS sequence"/>
</dbReference>
<name>A0A8H6JII2_9PEZI</name>
<evidence type="ECO:0000313" key="3">
    <source>
        <dbReference type="Proteomes" id="UP000652219"/>
    </source>
</evidence>
<organism evidence="2 3">
    <name type="scientific">Colletotrichum sojae</name>
    <dbReference type="NCBI Taxonomy" id="2175907"/>
    <lineage>
        <taxon>Eukaryota</taxon>
        <taxon>Fungi</taxon>
        <taxon>Dikarya</taxon>
        <taxon>Ascomycota</taxon>
        <taxon>Pezizomycotina</taxon>
        <taxon>Sordariomycetes</taxon>
        <taxon>Hypocreomycetidae</taxon>
        <taxon>Glomerellales</taxon>
        <taxon>Glomerellaceae</taxon>
        <taxon>Colletotrichum</taxon>
        <taxon>Colletotrichum orchidearum species complex</taxon>
    </lineage>
</organism>
<sequence>MAAACEAKPQRNTGRLPPEPNLTFHALPTTSSYPAARVFVDPQNCKIAILRGRRRRHPLPLLIATGATPSQQIAGTFPLGESPDVTDGLVNCEPSSVCVYPRIFTVALKMVFWFGSRMSESQAPDEVEQVPWDANVRLEWVKAKETAGLMTFRADGQVTEKVLEDMSNSGHDI</sequence>
<evidence type="ECO:0000313" key="2">
    <source>
        <dbReference type="EMBL" id="KAF6813233.1"/>
    </source>
</evidence>